<dbReference type="InterPro" id="IPR003309">
    <property type="entry name" value="SCAN_dom"/>
</dbReference>
<dbReference type="Proteomes" id="UP001529510">
    <property type="component" value="Unassembled WGS sequence"/>
</dbReference>
<sequence>MARTEGRETVRRQEHVDQERCFKALQHQFSLLQMEVQACTSPILHISEAGQEAPERPDVNLLESNGQSLASVHRRSSNQAEDNTGPPLSQIPRLEKLSDTEDVEHFLVTFERIAVACRWTKTDWVWHLIPLLTGKARVAYVNMDLNESTDYDKAKSAILKKYDVNTETYQQKFRSLSVDPSESPKELYNRLKELFGKWIQPKGKTVKEMSEILILEQYLRMLSPELQ</sequence>
<dbReference type="PANTHER" id="PTHR46888">
    <property type="entry name" value="ZINC KNUCKLE DOMAINCONTAINING PROTEIN-RELATED"/>
    <property type="match status" value="1"/>
</dbReference>
<dbReference type="Pfam" id="PF02023">
    <property type="entry name" value="SCAN"/>
    <property type="match status" value="1"/>
</dbReference>
<dbReference type="PANTHER" id="PTHR46888:SF1">
    <property type="entry name" value="RIBONUCLEASE H"/>
    <property type="match status" value="1"/>
</dbReference>
<reference evidence="3 4" key="1">
    <citation type="submission" date="2024-05" db="EMBL/GenBank/DDBJ databases">
        <title>Genome sequencing and assembly of Indian major carp, Cirrhinus mrigala (Hamilton, 1822).</title>
        <authorList>
            <person name="Mohindra V."/>
            <person name="Chowdhury L.M."/>
            <person name="Lal K."/>
            <person name="Jena J.K."/>
        </authorList>
    </citation>
    <scope>NUCLEOTIDE SEQUENCE [LARGE SCALE GENOMIC DNA]</scope>
    <source>
        <strain evidence="3">CM1030</strain>
        <tissue evidence="3">Blood</tissue>
    </source>
</reference>
<evidence type="ECO:0000259" key="2">
    <source>
        <dbReference type="PROSITE" id="PS50804"/>
    </source>
</evidence>
<dbReference type="EMBL" id="JAMKFB020000507">
    <property type="protein sequence ID" value="KAL0149178.1"/>
    <property type="molecule type" value="Genomic_DNA"/>
</dbReference>
<dbReference type="Gene3D" id="1.10.4020.10">
    <property type="entry name" value="DNA breaking-rejoining enzymes"/>
    <property type="match status" value="1"/>
</dbReference>
<feature type="region of interest" description="Disordered" evidence="1">
    <location>
        <begin position="68"/>
        <end position="91"/>
    </location>
</feature>
<dbReference type="InterPro" id="IPR038269">
    <property type="entry name" value="SCAN_sf"/>
</dbReference>
<organism evidence="3 4">
    <name type="scientific">Cirrhinus mrigala</name>
    <name type="common">Mrigala</name>
    <dbReference type="NCBI Taxonomy" id="683832"/>
    <lineage>
        <taxon>Eukaryota</taxon>
        <taxon>Metazoa</taxon>
        <taxon>Chordata</taxon>
        <taxon>Craniata</taxon>
        <taxon>Vertebrata</taxon>
        <taxon>Euteleostomi</taxon>
        <taxon>Actinopterygii</taxon>
        <taxon>Neopterygii</taxon>
        <taxon>Teleostei</taxon>
        <taxon>Ostariophysi</taxon>
        <taxon>Cypriniformes</taxon>
        <taxon>Cyprinidae</taxon>
        <taxon>Labeoninae</taxon>
        <taxon>Labeonini</taxon>
        <taxon>Cirrhinus</taxon>
    </lineage>
</organism>
<protein>
    <recommendedName>
        <fullName evidence="2">SCAN box domain-containing protein</fullName>
    </recommendedName>
</protein>
<keyword evidence="4" id="KW-1185">Reference proteome</keyword>
<evidence type="ECO:0000313" key="4">
    <source>
        <dbReference type="Proteomes" id="UP001529510"/>
    </source>
</evidence>
<dbReference type="SUPFAM" id="SSF47353">
    <property type="entry name" value="Retrovirus capsid dimerization domain-like"/>
    <property type="match status" value="1"/>
</dbReference>
<feature type="non-terminal residue" evidence="3">
    <location>
        <position position="227"/>
    </location>
</feature>
<comment type="caution">
    <text evidence="3">The sequence shown here is derived from an EMBL/GenBank/DDBJ whole genome shotgun (WGS) entry which is preliminary data.</text>
</comment>
<feature type="domain" description="SCAN box" evidence="2">
    <location>
        <begin position="170"/>
        <end position="227"/>
    </location>
</feature>
<accession>A0ABD0MLY7</accession>
<evidence type="ECO:0000313" key="3">
    <source>
        <dbReference type="EMBL" id="KAL0149178.1"/>
    </source>
</evidence>
<dbReference type="PROSITE" id="PS50804">
    <property type="entry name" value="SCAN_BOX"/>
    <property type="match status" value="1"/>
</dbReference>
<name>A0ABD0MLY7_CIRMR</name>
<evidence type="ECO:0000256" key="1">
    <source>
        <dbReference type="SAM" id="MobiDB-lite"/>
    </source>
</evidence>
<gene>
    <name evidence="3" type="ORF">M9458_055516</name>
</gene>
<proteinExistence type="predicted"/>
<dbReference type="AlphaFoldDB" id="A0ABD0MLY7"/>